<keyword evidence="6" id="KW-1185">Reference proteome</keyword>
<evidence type="ECO:0000313" key="6">
    <source>
        <dbReference type="Proteomes" id="UP001324380"/>
    </source>
</evidence>
<proteinExistence type="predicted"/>
<dbReference type="InterPro" id="IPR009057">
    <property type="entry name" value="Homeodomain-like_sf"/>
</dbReference>
<dbReference type="EMBL" id="CP139558">
    <property type="protein sequence ID" value="WPU91720.1"/>
    <property type="molecule type" value="Genomic_DNA"/>
</dbReference>
<evidence type="ECO:0000256" key="3">
    <source>
        <dbReference type="SAM" id="Phobius"/>
    </source>
</evidence>
<name>A0ABZ0TKL3_9SPHI</name>
<dbReference type="InterPro" id="IPR050692">
    <property type="entry name" value="HTH_transcr_repressor_FabR"/>
</dbReference>
<evidence type="ECO:0000256" key="2">
    <source>
        <dbReference type="PROSITE-ProRule" id="PRU00335"/>
    </source>
</evidence>
<feature type="domain" description="HTH tetR-type" evidence="4">
    <location>
        <begin position="5"/>
        <end position="65"/>
    </location>
</feature>
<dbReference type="Gene3D" id="1.10.357.10">
    <property type="entry name" value="Tetracycline Repressor, domain 2"/>
    <property type="match status" value="1"/>
</dbReference>
<accession>A0ABZ0TKL3</accession>
<dbReference type="SUPFAM" id="SSF46689">
    <property type="entry name" value="Homeodomain-like"/>
    <property type="match status" value="1"/>
</dbReference>
<dbReference type="PROSITE" id="PS50977">
    <property type="entry name" value="HTH_TETR_2"/>
    <property type="match status" value="1"/>
</dbReference>
<organism evidence="5 6">
    <name type="scientific">Mucilaginibacter sabulilitoris</name>
    <dbReference type="NCBI Taxonomy" id="1173583"/>
    <lineage>
        <taxon>Bacteria</taxon>
        <taxon>Pseudomonadati</taxon>
        <taxon>Bacteroidota</taxon>
        <taxon>Sphingobacteriia</taxon>
        <taxon>Sphingobacteriales</taxon>
        <taxon>Sphingobacteriaceae</taxon>
        <taxon>Mucilaginibacter</taxon>
    </lineage>
</organism>
<gene>
    <name evidence="5" type="ORF">SNE25_20590</name>
</gene>
<keyword evidence="3" id="KW-1133">Transmembrane helix</keyword>
<dbReference type="PRINTS" id="PR00455">
    <property type="entry name" value="HTHTETR"/>
</dbReference>
<evidence type="ECO:0000256" key="1">
    <source>
        <dbReference type="ARBA" id="ARBA00023125"/>
    </source>
</evidence>
<feature type="transmembrane region" description="Helical" evidence="3">
    <location>
        <begin position="146"/>
        <end position="163"/>
    </location>
</feature>
<protein>
    <submittedName>
        <fullName evidence="5">TetR/AcrR family transcriptional regulator</fullName>
    </submittedName>
</protein>
<dbReference type="Pfam" id="PF00440">
    <property type="entry name" value="TetR_N"/>
    <property type="match status" value="1"/>
</dbReference>
<dbReference type="Proteomes" id="UP001324380">
    <property type="component" value="Chromosome"/>
</dbReference>
<reference evidence="5 6" key="1">
    <citation type="submission" date="2023-11" db="EMBL/GenBank/DDBJ databases">
        <title>Analysis of the Genomes of Mucilaginibacter gossypii cycad 4 and M. sabulilitoris SNA2: microbes with the potential for plant growth promotion.</title>
        <authorList>
            <person name="Hirsch A.M."/>
            <person name="Humm E."/>
            <person name="Rubbi M."/>
            <person name="Del Vecchio G."/>
            <person name="Ha S.M."/>
            <person name="Pellegrini M."/>
            <person name="Gunsalus R.P."/>
        </authorList>
    </citation>
    <scope>NUCLEOTIDE SEQUENCE [LARGE SCALE GENOMIC DNA]</scope>
    <source>
        <strain evidence="5 6">SNA2</strain>
    </source>
</reference>
<evidence type="ECO:0000313" key="5">
    <source>
        <dbReference type="EMBL" id="WPU91720.1"/>
    </source>
</evidence>
<keyword evidence="3" id="KW-0472">Membrane</keyword>
<dbReference type="RefSeq" id="WP_321560886.1">
    <property type="nucleotide sequence ID" value="NZ_CP139558.1"/>
</dbReference>
<sequence length="205" mass="23378">MKDKEQTKRKLIDAVGAIIKSRGFGSIRISKVARQAGVDRKLIYRYFGNMNNLTEAYIVENDYWMVFAEQLNRLFQEVSDDNSQLVITETLQGLFKYFYKQPKMQNLILIELTGSSQLMRSIHNVRESMGQDILEKTDMHFKNSGINFRAVAGLLIGGIYYMVLHTLSNGYNFADVDLESEEGMKAVSETLANVVDWAFKAAANH</sequence>
<dbReference type="PANTHER" id="PTHR47752">
    <property type="entry name" value="HTH-TYPE TRANSCRIPTIONAL REPRESSOR FABR"/>
    <property type="match status" value="1"/>
</dbReference>
<dbReference type="PANTHER" id="PTHR47752:SF1">
    <property type="entry name" value="HTH-TYPE TRANSCRIPTIONAL REPRESSOR FABR"/>
    <property type="match status" value="1"/>
</dbReference>
<feature type="DNA-binding region" description="H-T-H motif" evidence="2">
    <location>
        <begin position="28"/>
        <end position="47"/>
    </location>
</feature>
<dbReference type="InterPro" id="IPR001647">
    <property type="entry name" value="HTH_TetR"/>
</dbReference>
<keyword evidence="3" id="KW-0812">Transmembrane</keyword>
<keyword evidence="1 2" id="KW-0238">DNA-binding</keyword>
<evidence type="ECO:0000259" key="4">
    <source>
        <dbReference type="PROSITE" id="PS50977"/>
    </source>
</evidence>